<accession>A0A4V5MS12</accession>
<proteinExistence type="predicted"/>
<protein>
    <submittedName>
        <fullName evidence="1">Uncharacterized protein</fullName>
    </submittedName>
</protein>
<dbReference type="Proteomes" id="UP000310016">
    <property type="component" value="Unassembled WGS sequence"/>
</dbReference>
<dbReference type="EMBL" id="SUMF01000004">
    <property type="protein sequence ID" value="TJZ75608.1"/>
    <property type="molecule type" value="Genomic_DNA"/>
</dbReference>
<sequence>MNMETARARLIAEMMESNPRFNPRRGINIAEALGEMALSALEQAYAVGNLEIGRIVDDYWWNVASDYLDKHPSDLADFVKEHRDDRLDEIAMERVAA</sequence>
<dbReference type="RefSeq" id="WP_136772521.1">
    <property type="nucleotide sequence ID" value="NZ_SUMF01000004.1"/>
</dbReference>
<gene>
    <name evidence="1" type="ORF">FAZ21_06755</name>
</gene>
<dbReference type="AlphaFoldDB" id="A0A4V5MS12"/>
<reference evidence="1 2" key="1">
    <citation type="submission" date="2019-04" db="EMBL/GenBank/DDBJ databases">
        <title>Chitiniphilus eburnea sp. nov., a novel chitinolytic bacterium isolated from aquaculture sludge.</title>
        <authorList>
            <person name="Sheng M."/>
        </authorList>
    </citation>
    <scope>NUCLEOTIDE SEQUENCE [LARGE SCALE GENOMIC DNA]</scope>
    <source>
        <strain evidence="1 2">HX-2-15</strain>
    </source>
</reference>
<organism evidence="1 2">
    <name type="scientific">Chitiniphilus eburneus</name>
    <dbReference type="NCBI Taxonomy" id="2571148"/>
    <lineage>
        <taxon>Bacteria</taxon>
        <taxon>Pseudomonadati</taxon>
        <taxon>Pseudomonadota</taxon>
        <taxon>Betaproteobacteria</taxon>
        <taxon>Neisseriales</taxon>
        <taxon>Chitinibacteraceae</taxon>
        <taxon>Chitiniphilus</taxon>
    </lineage>
</organism>
<comment type="caution">
    <text evidence="1">The sequence shown here is derived from an EMBL/GenBank/DDBJ whole genome shotgun (WGS) entry which is preliminary data.</text>
</comment>
<name>A0A4V5MS12_9NEIS</name>
<evidence type="ECO:0000313" key="1">
    <source>
        <dbReference type="EMBL" id="TJZ75608.1"/>
    </source>
</evidence>
<evidence type="ECO:0000313" key="2">
    <source>
        <dbReference type="Proteomes" id="UP000310016"/>
    </source>
</evidence>
<keyword evidence="2" id="KW-1185">Reference proteome</keyword>